<evidence type="ECO:0000313" key="2">
    <source>
        <dbReference type="Proteomes" id="UP000295668"/>
    </source>
</evidence>
<accession>A0A4R5MJ52</accession>
<protein>
    <submittedName>
        <fullName evidence="1">Uncharacterized protein</fullName>
    </submittedName>
</protein>
<dbReference type="Proteomes" id="UP000295668">
    <property type="component" value="Unassembled WGS sequence"/>
</dbReference>
<dbReference type="EMBL" id="SJCY01000009">
    <property type="protein sequence ID" value="TDG35600.1"/>
    <property type="molecule type" value="Genomic_DNA"/>
</dbReference>
<sequence>MTSEFDFDEPIYGFSEQPNGTITKDKFDFNNQRRNLKITISNAYHPNDYGFEINLIDLIAETEEMVGYVLKENQDVEQNYLKNASEHLKKIIDETY</sequence>
<evidence type="ECO:0000313" key="1">
    <source>
        <dbReference type="EMBL" id="TDG35600.1"/>
    </source>
</evidence>
<proteinExistence type="predicted"/>
<gene>
    <name evidence="1" type="ORF">EZJ43_13345</name>
</gene>
<organism evidence="1 2">
    <name type="scientific">Pedobacter changchengzhani</name>
    <dbReference type="NCBI Taxonomy" id="2529274"/>
    <lineage>
        <taxon>Bacteria</taxon>
        <taxon>Pseudomonadati</taxon>
        <taxon>Bacteroidota</taxon>
        <taxon>Sphingobacteriia</taxon>
        <taxon>Sphingobacteriales</taxon>
        <taxon>Sphingobacteriaceae</taxon>
        <taxon>Pedobacter</taxon>
    </lineage>
</organism>
<name>A0A4R5MJ52_9SPHI</name>
<keyword evidence="2" id="KW-1185">Reference proteome</keyword>
<reference evidence="1 2" key="1">
    <citation type="submission" date="2019-02" db="EMBL/GenBank/DDBJ databases">
        <title>Pedobacter sp. nov., a novel speices isolated from soil of pinguins habitat in Antarcitica.</title>
        <authorList>
            <person name="He R.-H."/>
        </authorList>
    </citation>
    <scope>NUCLEOTIDE SEQUENCE [LARGE SCALE GENOMIC DNA]</scope>
    <source>
        <strain evidence="1 2">E01020</strain>
    </source>
</reference>
<dbReference type="AlphaFoldDB" id="A0A4R5MJ52"/>
<comment type="caution">
    <text evidence="1">The sequence shown here is derived from an EMBL/GenBank/DDBJ whole genome shotgun (WGS) entry which is preliminary data.</text>
</comment>